<organism evidence="1 2">
    <name type="scientific">Neolewinella agarilytica</name>
    <dbReference type="NCBI Taxonomy" id="478744"/>
    <lineage>
        <taxon>Bacteria</taxon>
        <taxon>Pseudomonadati</taxon>
        <taxon>Bacteroidota</taxon>
        <taxon>Saprospiria</taxon>
        <taxon>Saprospirales</taxon>
        <taxon>Lewinellaceae</taxon>
        <taxon>Neolewinella</taxon>
    </lineage>
</organism>
<dbReference type="EMBL" id="FOFB01000012">
    <property type="protein sequence ID" value="SEQ58028.1"/>
    <property type="molecule type" value="Genomic_DNA"/>
</dbReference>
<sequence>MNSVEHMISLLRGIASNPSRHHLTTDEVQAIQTCIDNLEADERRKKLGESVNITKTIVSAVRMLQEILQEIPWP</sequence>
<keyword evidence="2" id="KW-1185">Reference proteome</keyword>
<reference evidence="2" key="1">
    <citation type="submission" date="2016-10" db="EMBL/GenBank/DDBJ databases">
        <authorList>
            <person name="Varghese N."/>
            <person name="Submissions S."/>
        </authorList>
    </citation>
    <scope>NUCLEOTIDE SEQUENCE [LARGE SCALE GENOMIC DNA]</scope>
    <source>
        <strain evidence="2">DSM 24740</strain>
    </source>
</reference>
<dbReference type="InParanoid" id="A0A1H9H730"/>
<gene>
    <name evidence="1" type="ORF">SAMN05444359_11239</name>
</gene>
<dbReference type="AlphaFoldDB" id="A0A1H9H730"/>
<dbReference type="STRING" id="478744.SAMN05444359_11239"/>
<protein>
    <submittedName>
        <fullName evidence="1">Uncharacterized protein</fullName>
    </submittedName>
</protein>
<evidence type="ECO:0000313" key="1">
    <source>
        <dbReference type="EMBL" id="SEQ58028.1"/>
    </source>
</evidence>
<dbReference type="Proteomes" id="UP000199021">
    <property type="component" value="Unassembled WGS sequence"/>
</dbReference>
<name>A0A1H9H730_9BACT</name>
<proteinExistence type="predicted"/>
<evidence type="ECO:0000313" key="2">
    <source>
        <dbReference type="Proteomes" id="UP000199021"/>
    </source>
</evidence>
<accession>A0A1H9H730</accession>